<dbReference type="InterPro" id="IPR019734">
    <property type="entry name" value="TPR_rpt"/>
</dbReference>
<evidence type="ECO:0000259" key="3">
    <source>
        <dbReference type="Pfam" id="PF09699"/>
    </source>
</evidence>
<dbReference type="Pfam" id="PF09699">
    <property type="entry name" value="Paired_CXXCH_1"/>
    <property type="match status" value="1"/>
</dbReference>
<dbReference type="RefSeq" id="WP_121875915.1">
    <property type="nucleotide sequence ID" value="NZ_REFJ01000001.1"/>
</dbReference>
<protein>
    <submittedName>
        <fullName evidence="5">Cytochrome c554/c'-like protein</fullName>
    </submittedName>
</protein>
<organism evidence="5 6">
    <name type="scientific">Umboniibacter marinipuniceus</name>
    <dbReference type="NCBI Taxonomy" id="569599"/>
    <lineage>
        <taxon>Bacteria</taxon>
        <taxon>Pseudomonadati</taxon>
        <taxon>Pseudomonadota</taxon>
        <taxon>Gammaproteobacteria</taxon>
        <taxon>Cellvibrionales</taxon>
        <taxon>Cellvibrionaceae</taxon>
        <taxon>Umboniibacter</taxon>
    </lineage>
</organism>
<dbReference type="InterPro" id="IPR036280">
    <property type="entry name" value="Multihaem_cyt_sf"/>
</dbReference>
<dbReference type="SUPFAM" id="SSF48452">
    <property type="entry name" value="TPR-like"/>
    <property type="match status" value="1"/>
</dbReference>
<dbReference type="Proteomes" id="UP000267187">
    <property type="component" value="Unassembled WGS sequence"/>
</dbReference>
<dbReference type="Pfam" id="PF13435">
    <property type="entry name" value="Cytochrome_C554"/>
    <property type="match status" value="2"/>
</dbReference>
<feature type="domain" description="Cytochrome c-552/4" evidence="4">
    <location>
        <begin position="170"/>
        <end position="211"/>
    </location>
</feature>
<dbReference type="GO" id="GO:0016491">
    <property type="term" value="F:oxidoreductase activity"/>
    <property type="evidence" value="ECO:0007669"/>
    <property type="project" value="TreeGrafter"/>
</dbReference>
<evidence type="ECO:0000313" key="5">
    <source>
        <dbReference type="EMBL" id="RMA82592.1"/>
    </source>
</evidence>
<keyword evidence="6" id="KW-1185">Reference proteome</keyword>
<evidence type="ECO:0000256" key="1">
    <source>
        <dbReference type="ARBA" id="ARBA00022729"/>
    </source>
</evidence>
<dbReference type="Gene3D" id="1.25.40.10">
    <property type="entry name" value="Tetratricopeptide repeat domain"/>
    <property type="match status" value="1"/>
</dbReference>
<dbReference type="Gene3D" id="1.10.1130.10">
    <property type="entry name" value="Flavocytochrome C3, Chain A"/>
    <property type="match status" value="2"/>
</dbReference>
<feature type="chain" id="PRO_5018281385" evidence="2">
    <location>
        <begin position="29"/>
        <end position="718"/>
    </location>
</feature>
<dbReference type="SMART" id="SM00028">
    <property type="entry name" value="TPR"/>
    <property type="match status" value="3"/>
</dbReference>
<gene>
    <name evidence="5" type="ORF">DFR27_0543</name>
</gene>
<dbReference type="InterPro" id="IPR010177">
    <property type="entry name" value="Paired_CXXCH_1"/>
</dbReference>
<dbReference type="SUPFAM" id="SSF48695">
    <property type="entry name" value="Multiheme cytochromes"/>
    <property type="match status" value="1"/>
</dbReference>
<accession>A0A3M0AUF8</accession>
<dbReference type="PANTHER" id="PTHR35038:SF8">
    <property type="entry name" value="C-TYPE POLYHEME CYTOCHROME OMCC"/>
    <property type="match status" value="1"/>
</dbReference>
<feature type="domain" description="Cytochrome c-552/4" evidence="4">
    <location>
        <begin position="36"/>
        <end position="58"/>
    </location>
</feature>
<reference evidence="5 6" key="1">
    <citation type="submission" date="2018-10" db="EMBL/GenBank/DDBJ databases">
        <title>Genomic Encyclopedia of Type Strains, Phase IV (KMG-IV): sequencing the most valuable type-strain genomes for metagenomic binning, comparative biology and taxonomic classification.</title>
        <authorList>
            <person name="Goeker M."/>
        </authorList>
    </citation>
    <scope>NUCLEOTIDE SEQUENCE [LARGE SCALE GENOMIC DNA]</scope>
    <source>
        <strain evidence="5 6">DSM 25080</strain>
    </source>
</reference>
<dbReference type="InterPro" id="IPR051829">
    <property type="entry name" value="Multiheme_Cytochr_ET"/>
</dbReference>
<feature type="domain" description="Doubled CXXCH motif" evidence="3">
    <location>
        <begin position="323"/>
        <end position="351"/>
    </location>
</feature>
<name>A0A3M0AUF8_9GAMM</name>
<dbReference type="Pfam" id="PF13432">
    <property type="entry name" value="TPR_16"/>
    <property type="match status" value="1"/>
</dbReference>
<sequence length="718" mass="78975">MNQLMQRSQQFVNTVLVVLALLASSVSADDYAGAESCKSCHSNEYADWQASDHYRAMAMPSELTVLGQFDGSTLSHDDTQTQFLTEDGSYWLQTTDQNGNAIRYEVVYTFGHYPLQQYVVKVSESRYQVTTLAWDSRLPEEGGQQWFNSHPEANEVIEHSDPLHWTGTYFNWNTQCVGCHATNVEKNYDVRRNEFATTFSEINVSCESCHSPSANHVRSALSGEKPLVRPANMASEVQWQFASDHHTAMPMNSMPESSELNVCADCHSRHVDLGADNQLPRFEDRAAIRLATQPLYHADGQLLEETFVMGSFLQSKMHAAGVTCSNCHNPHSGKLVAAVNATCAQCHSPAKFEQTEHTLHSILTDSAPQCVDCHMPATTYMGVDDRRDHSFRIPRPDLTVSHELPNACQSCHEDTPARDLSQFLASQLPQQVVGDQTVDRILARFEGTLSAQDFVALTTDERVPAMQRAMLLSSAPNTNSERALYVQLLTGEHPGVVKLGAIEGLSQLPINIRYAGLMSCLDDEYASVRFACASGLVGALNFGIPSQDRERITHGLNAVLAAYRSDYDSPSSATLVGTLELDRGNVPAAKLAFQQALRVSPGHSAALLNLSSIARQEANVTDALRYATEALSYWPNDPAAWYSLGMAEVLNEGYLAAETPLRKASSIAPTNLDFSLAYILILQRNGKIVAAQTELARIMALYPNSGELQQLSIELSSS</sequence>
<comment type="caution">
    <text evidence="5">The sequence shown here is derived from an EMBL/GenBank/DDBJ whole genome shotgun (WGS) entry which is preliminary data.</text>
</comment>
<dbReference type="PANTHER" id="PTHR35038">
    <property type="entry name" value="DISSIMILATORY SULFITE REDUCTASE SIRA"/>
    <property type="match status" value="1"/>
</dbReference>
<dbReference type="InterPro" id="IPR011990">
    <property type="entry name" value="TPR-like_helical_dom_sf"/>
</dbReference>
<evidence type="ECO:0000313" key="6">
    <source>
        <dbReference type="Proteomes" id="UP000267187"/>
    </source>
</evidence>
<dbReference type="InterPro" id="IPR023155">
    <property type="entry name" value="Cyt_c-552/4"/>
</dbReference>
<evidence type="ECO:0000259" key="4">
    <source>
        <dbReference type="Pfam" id="PF13435"/>
    </source>
</evidence>
<proteinExistence type="predicted"/>
<dbReference type="EMBL" id="REFJ01000001">
    <property type="protein sequence ID" value="RMA82592.1"/>
    <property type="molecule type" value="Genomic_DNA"/>
</dbReference>
<evidence type="ECO:0000256" key="2">
    <source>
        <dbReference type="SAM" id="SignalP"/>
    </source>
</evidence>
<keyword evidence="1 2" id="KW-0732">Signal</keyword>
<dbReference type="OrthoDB" id="9814800at2"/>
<feature type="signal peptide" evidence="2">
    <location>
        <begin position="1"/>
        <end position="28"/>
    </location>
</feature>
<dbReference type="AlphaFoldDB" id="A0A3M0AUF8"/>